<accession>A0A0B6XZU5</accession>
<feature type="non-terminal residue" evidence="1">
    <location>
        <position position="1"/>
    </location>
</feature>
<gene>
    <name evidence="1" type="primary">ORF5253</name>
</gene>
<organism evidence="1">
    <name type="scientific">Arion vulgaris</name>
    <dbReference type="NCBI Taxonomy" id="1028688"/>
    <lineage>
        <taxon>Eukaryota</taxon>
        <taxon>Metazoa</taxon>
        <taxon>Spiralia</taxon>
        <taxon>Lophotrochozoa</taxon>
        <taxon>Mollusca</taxon>
        <taxon>Gastropoda</taxon>
        <taxon>Heterobranchia</taxon>
        <taxon>Euthyneura</taxon>
        <taxon>Panpulmonata</taxon>
        <taxon>Eupulmonata</taxon>
        <taxon>Stylommatophora</taxon>
        <taxon>Helicina</taxon>
        <taxon>Arionoidea</taxon>
        <taxon>Arionidae</taxon>
        <taxon>Arion</taxon>
    </lineage>
</organism>
<dbReference type="EMBL" id="HACG01001940">
    <property type="protein sequence ID" value="CEK48805.1"/>
    <property type="molecule type" value="Transcribed_RNA"/>
</dbReference>
<name>A0A0B6XZU5_9EUPU</name>
<evidence type="ECO:0000313" key="1">
    <source>
        <dbReference type="EMBL" id="CEK48805.1"/>
    </source>
</evidence>
<sequence>VTWCRTSTDISPMHINIDKLDSTQLVKKKQELFQQEKSPTHWNLILRHFAYTSPALTSNYMYNCQHEQNHKQVIILECITNICHLTIDG</sequence>
<proteinExistence type="predicted"/>
<reference evidence="1" key="1">
    <citation type="submission" date="2014-12" db="EMBL/GenBank/DDBJ databases">
        <title>Insight into the proteome of Arion vulgaris.</title>
        <authorList>
            <person name="Aradska J."/>
            <person name="Bulat T."/>
            <person name="Smidak R."/>
            <person name="Sarate P."/>
            <person name="Gangsoo J."/>
            <person name="Sialana F."/>
            <person name="Bilban M."/>
            <person name="Lubec G."/>
        </authorList>
    </citation>
    <scope>NUCLEOTIDE SEQUENCE</scope>
    <source>
        <tissue evidence="1">Skin</tissue>
    </source>
</reference>
<feature type="non-terminal residue" evidence="1">
    <location>
        <position position="89"/>
    </location>
</feature>
<protein>
    <submittedName>
        <fullName evidence="1">Uncharacterized protein</fullName>
    </submittedName>
</protein>
<dbReference type="AlphaFoldDB" id="A0A0B6XZU5"/>